<evidence type="ECO:0000259" key="9">
    <source>
        <dbReference type="PROSITE" id="PS50110"/>
    </source>
</evidence>
<dbReference type="InterPro" id="IPR001789">
    <property type="entry name" value="Sig_transdc_resp-reg_receiver"/>
</dbReference>
<dbReference type="PROSITE" id="PS00688">
    <property type="entry name" value="SIGMA54_INTERACT_3"/>
    <property type="match status" value="1"/>
</dbReference>
<dbReference type="GO" id="GO:0005524">
    <property type="term" value="F:ATP binding"/>
    <property type="evidence" value="ECO:0007669"/>
    <property type="project" value="UniProtKB-KW"/>
</dbReference>
<dbReference type="InterPro" id="IPR027417">
    <property type="entry name" value="P-loop_NTPase"/>
</dbReference>
<keyword evidence="1 7" id="KW-0597">Phosphoprotein</keyword>
<dbReference type="EMBL" id="FRFE01000001">
    <property type="protein sequence ID" value="SHO42708.1"/>
    <property type="molecule type" value="Genomic_DNA"/>
</dbReference>
<dbReference type="GO" id="GO:0043565">
    <property type="term" value="F:sequence-specific DNA binding"/>
    <property type="evidence" value="ECO:0007669"/>
    <property type="project" value="InterPro"/>
</dbReference>
<dbReference type="Proteomes" id="UP000184603">
    <property type="component" value="Unassembled WGS sequence"/>
</dbReference>
<dbReference type="STRING" id="1121416.SAMN02745220_00106"/>
<dbReference type="Gene3D" id="3.40.50.300">
    <property type="entry name" value="P-loop containing nucleotide triphosphate hydrolases"/>
    <property type="match status" value="1"/>
</dbReference>
<dbReference type="FunFam" id="3.40.50.300:FF:000006">
    <property type="entry name" value="DNA-binding transcriptional regulator NtrC"/>
    <property type="match status" value="1"/>
</dbReference>
<evidence type="ECO:0000313" key="10">
    <source>
        <dbReference type="EMBL" id="SHO42708.1"/>
    </source>
</evidence>
<dbReference type="Gene3D" id="3.40.50.2300">
    <property type="match status" value="1"/>
</dbReference>
<name>A0A1M7XVP1_9BACT</name>
<keyword evidence="5" id="KW-0805">Transcription regulation</keyword>
<evidence type="ECO:0000256" key="3">
    <source>
        <dbReference type="ARBA" id="ARBA00022840"/>
    </source>
</evidence>
<dbReference type="PROSITE" id="PS50110">
    <property type="entry name" value="RESPONSE_REGULATORY"/>
    <property type="match status" value="1"/>
</dbReference>
<sequence length="446" mass="50643">MMAGQQEKYNILVIDDEEPIRRLLKKELATENREVLVAEDGAEAMAMLRSNWVDVVIMDLRLPGVQDLDLLIEVKESVPHIEVVMITGHGDIDIAVQAMKLGACDFIRKPFNLDQLDLLVEKAHQRVLLSRENTMLRHSRDERPPVQFIGNSASVRDIKFLINKVAPARIPVLITGESGVGKDVVARLIHEGSVCAAHPMIVKNCASLQKELARSELFGHVKGSFTGASESRDGLMAYAHDSTLFLDEIGELPMEVQASLLRALETQTYRRVGEKEERRVNIRFLFATNRNLAQGVEQGSFNEAFFHRINAFTIHIPSLKERKEDLPLLVDYFLTRMSPDNTVYRIVDRAMDCILNYSWPGNVRELRNVIERSIILAENNIITERCLPRELLSVAEEHEAGLSLESVERHHILKILDFYNGNRQKAAETLGISRKTLYRKLTGYEE</sequence>
<dbReference type="Gene3D" id="1.10.10.60">
    <property type="entry name" value="Homeodomain-like"/>
    <property type="match status" value="1"/>
</dbReference>
<evidence type="ECO:0000256" key="7">
    <source>
        <dbReference type="PROSITE-ProRule" id="PRU00169"/>
    </source>
</evidence>
<dbReference type="SUPFAM" id="SSF46689">
    <property type="entry name" value="Homeodomain-like"/>
    <property type="match status" value="1"/>
</dbReference>
<evidence type="ECO:0000256" key="5">
    <source>
        <dbReference type="ARBA" id="ARBA00023015"/>
    </source>
</evidence>
<keyword evidence="11" id="KW-1185">Reference proteome</keyword>
<evidence type="ECO:0000256" key="4">
    <source>
        <dbReference type="ARBA" id="ARBA00023012"/>
    </source>
</evidence>
<evidence type="ECO:0000256" key="1">
    <source>
        <dbReference type="ARBA" id="ARBA00022553"/>
    </source>
</evidence>
<dbReference type="SMART" id="SM00448">
    <property type="entry name" value="REC"/>
    <property type="match status" value="1"/>
</dbReference>
<dbReference type="InterPro" id="IPR009057">
    <property type="entry name" value="Homeodomain-like_sf"/>
</dbReference>
<dbReference type="InterPro" id="IPR002078">
    <property type="entry name" value="Sigma_54_int"/>
</dbReference>
<evidence type="ECO:0000313" key="11">
    <source>
        <dbReference type="Proteomes" id="UP000184603"/>
    </source>
</evidence>
<feature type="domain" description="Response regulatory" evidence="9">
    <location>
        <begin position="10"/>
        <end position="124"/>
    </location>
</feature>
<evidence type="ECO:0000259" key="8">
    <source>
        <dbReference type="PROSITE" id="PS50045"/>
    </source>
</evidence>
<feature type="domain" description="Sigma-54 factor interaction" evidence="8">
    <location>
        <begin position="148"/>
        <end position="375"/>
    </location>
</feature>
<feature type="modified residue" description="4-aspartylphosphate" evidence="7">
    <location>
        <position position="59"/>
    </location>
</feature>
<dbReference type="InterPro" id="IPR011006">
    <property type="entry name" value="CheY-like_superfamily"/>
</dbReference>
<proteinExistence type="predicted"/>
<dbReference type="PANTHER" id="PTHR32071">
    <property type="entry name" value="TRANSCRIPTIONAL REGULATORY PROTEIN"/>
    <property type="match status" value="1"/>
</dbReference>
<keyword evidence="3" id="KW-0067">ATP-binding</keyword>
<dbReference type="InterPro" id="IPR002197">
    <property type="entry name" value="HTH_Fis"/>
</dbReference>
<dbReference type="InterPro" id="IPR025662">
    <property type="entry name" value="Sigma_54_int_dom_ATP-bd_1"/>
</dbReference>
<evidence type="ECO:0000256" key="2">
    <source>
        <dbReference type="ARBA" id="ARBA00022741"/>
    </source>
</evidence>
<keyword evidence="6" id="KW-0804">Transcription</keyword>
<organism evidence="10 11">
    <name type="scientific">Desulfopila aestuarii DSM 18488</name>
    <dbReference type="NCBI Taxonomy" id="1121416"/>
    <lineage>
        <taxon>Bacteria</taxon>
        <taxon>Pseudomonadati</taxon>
        <taxon>Thermodesulfobacteriota</taxon>
        <taxon>Desulfobulbia</taxon>
        <taxon>Desulfobulbales</taxon>
        <taxon>Desulfocapsaceae</taxon>
        <taxon>Desulfopila</taxon>
    </lineage>
</organism>
<reference evidence="10 11" key="1">
    <citation type="submission" date="2016-12" db="EMBL/GenBank/DDBJ databases">
        <authorList>
            <person name="Song W.-J."/>
            <person name="Kurnit D.M."/>
        </authorList>
    </citation>
    <scope>NUCLEOTIDE SEQUENCE [LARGE SCALE GENOMIC DNA]</scope>
    <source>
        <strain evidence="10 11">DSM 18488</strain>
    </source>
</reference>
<dbReference type="FunFam" id="3.40.50.2300:FF:000018">
    <property type="entry name" value="DNA-binding transcriptional regulator NtrC"/>
    <property type="match status" value="1"/>
</dbReference>
<dbReference type="InterPro" id="IPR058031">
    <property type="entry name" value="AAA_lid_NorR"/>
</dbReference>
<accession>A0A1M7XVP1</accession>
<keyword evidence="4" id="KW-0902">Two-component regulatory system</keyword>
<dbReference type="Pfam" id="PF00072">
    <property type="entry name" value="Response_reg"/>
    <property type="match status" value="1"/>
</dbReference>
<dbReference type="GO" id="GO:0006355">
    <property type="term" value="P:regulation of DNA-templated transcription"/>
    <property type="evidence" value="ECO:0007669"/>
    <property type="project" value="InterPro"/>
</dbReference>
<gene>
    <name evidence="10" type="ORF">SAMN02745220_00106</name>
</gene>
<evidence type="ECO:0000256" key="6">
    <source>
        <dbReference type="ARBA" id="ARBA00023163"/>
    </source>
</evidence>
<keyword evidence="2" id="KW-0547">Nucleotide-binding</keyword>
<dbReference type="InterPro" id="IPR025944">
    <property type="entry name" value="Sigma_54_int_dom_CS"/>
</dbReference>
<protein>
    <submittedName>
        <fullName evidence="10">Two-component system, NtrC family, response regulator</fullName>
    </submittedName>
</protein>
<dbReference type="GO" id="GO:0000160">
    <property type="term" value="P:phosphorelay signal transduction system"/>
    <property type="evidence" value="ECO:0007669"/>
    <property type="project" value="UniProtKB-KW"/>
</dbReference>
<dbReference type="SUPFAM" id="SSF52540">
    <property type="entry name" value="P-loop containing nucleoside triphosphate hydrolases"/>
    <property type="match status" value="1"/>
</dbReference>
<dbReference type="PROSITE" id="PS00675">
    <property type="entry name" value="SIGMA54_INTERACT_1"/>
    <property type="match status" value="1"/>
</dbReference>
<dbReference type="InterPro" id="IPR003593">
    <property type="entry name" value="AAA+_ATPase"/>
</dbReference>
<dbReference type="Pfam" id="PF25601">
    <property type="entry name" value="AAA_lid_14"/>
    <property type="match status" value="1"/>
</dbReference>
<dbReference type="RefSeq" id="WP_327021812.1">
    <property type="nucleotide sequence ID" value="NZ_FRFE01000001.1"/>
</dbReference>
<dbReference type="Gene3D" id="1.10.8.60">
    <property type="match status" value="1"/>
</dbReference>
<dbReference type="Pfam" id="PF00158">
    <property type="entry name" value="Sigma54_activat"/>
    <property type="match status" value="1"/>
</dbReference>
<dbReference type="PRINTS" id="PR01590">
    <property type="entry name" value="HTHFIS"/>
</dbReference>
<dbReference type="Pfam" id="PF02954">
    <property type="entry name" value="HTH_8"/>
    <property type="match status" value="1"/>
</dbReference>
<dbReference type="CDD" id="cd00009">
    <property type="entry name" value="AAA"/>
    <property type="match status" value="1"/>
</dbReference>
<dbReference type="SUPFAM" id="SSF52172">
    <property type="entry name" value="CheY-like"/>
    <property type="match status" value="1"/>
</dbReference>
<dbReference type="PROSITE" id="PS50045">
    <property type="entry name" value="SIGMA54_INTERACT_4"/>
    <property type="match status" value="1"/>
</dbReference>
<dbReference type="AlphaFoldDB" id="A0A1M7XVP1"/>
<dbReference type="SMART" id="SM00382">
    <property type="entry name" value="AAA"/>
    <property type="match status" value="1"/>
</dbReference>